<proteinExistence type="predicted"/>
<protein>
    <submittedName>
        <fullName evidence="2">Uncharacterized protein</fullName>
    </submittedName>
</protein>
<evidence type="ECO:0000256" key="1">
    <source>
        <dbReference type="SAM" id="SignalP"/>
    </source>
</evidence>
<dbReference type="Proteomes" id="UP001390339">
    <property type="component" value="Unassembled WGS sequence"/>
</dbReference>
<evidence type="ECO:0000313" key="3">
    <source>
        <dbReference type="Proteomes" id="UP001390339"/>
    </source>
</evidence>
<dbReference type="EMBL" id="JAPCWZ010000002">
    <property type="protein sequence ID" value="KAK8876889.1"/>
    <property type="molecule type" value="Genomic_DNA"/>
</dbReference>
<name>A0ABR2JGA4_9PEZI</name>
<gene>
    <name evidence="2" type="ORF">PGQ11_001835</name>
</gene>
<comment type="caution">
    <text evidence="2">The sequence shown here is derived from an EMBL/GenBank/DDBJ whole genome shotgun (WGS) entry which is preliminary data.</text>
</comment>
<feature type="signal peptide" evidence="1">
    <location>
        <begin position="1"/>
        <end position="21"/>
    </location>
</feature>
<feature type="chain" id="PRO_5046381297" evidence="1">
    <location>
        <begin position="22"/>
        <end position="204"/>
    </location>
</feature>
<organism evidence="2 3">
    <name type="scientific">Apiospora arundinis</name>
    <dbReference type="NCBI Taxonomy" id="335852"/>
    <lineage>
        <taxon>Eukaryota</taxon>
        <taxon>Fungi</taxon>
        <taxon>Dikarya</taxon>
        <taxon>Ascomycota</taxon>
        <taxon>Pezizomycotina</taxon>
        <taxon>Sordariomycetes</taxon>
        <taxon>Xylariomycetidae</taxon>
        <taxon>Amphisphaeriales</taxon>
        <taxon>Apiosporaceae</taxon>
        <taxon>Apiospora</taxon>
    </lineage>
</organism>
<keyword evidence="3" id="KW-1185">Reference proteome</keyword>
<accession>A0ABR2JGA4</accession>
<reference evidence="2 3" key="1">
    <citation type="journal article" date="2024" name="IMA Fungus">
        <title>Apiospora arundinis, a panoply of carbohydrate-active enzymes and secondary metabolites.</title>
        <authorList>
            <person name="Sorensen T."/>
            <person name="Petersen C."/>
            <person name="Muurmann A.T."/>
            <person name="Christiansen J.V."/>
            <person name="Brundto M.L."/>
            <person name="Overgaard C.K."/>
            <person name="Boysen A.T."/>
            <person name="Wollenberg R.D."/>
            <person name="Larsen T.O."/>
            <person name="Sorensen J.L."/>
            <person name="Nielsen K.L."/>
            <person name="Sondergaard T.E."/>
        </authorList>
    </citation>
    <scope>NUCLEOTIDE SEQUENCE [LARGE SCALE GENOMIC DNA]</scope>
    <source>
        <strain evidence="2 3">AAU 773</strain>
    </source>
</reference>
<sequence length="204" mass="22099">MKFQQFSALLTLSLGSLIVWGTPIIPDANNGTGLGDGTDAKPTFYADLGVISHKPNNTEVDEYAKKGYESMMDQKPRSDKDTHLMAALYIKAKGLWLCSVPDGPAIGHIKKGGEDGDAPAWWSQVKDRKPSLHLHAEDCAAFRYENSLKTKLKAGDKYPEGSYISVYGSVNEQGAKKVSLCSGGGDRPLDPPCSKVFNNLGVKH</sequence>
<keyword evidence="1" id="KW-0732">Signal</keyword>
<evidence type="ECO:0000313" key="2">
    <source>
        <dbReference type="EMBL" id="KAK8876889.1"/>
    </source>
</evidence>